<reference evidence="3 4" key="1">
    <citation type="journal article" date="2011" name="Science">
        <title>The ecoresponsive genome of Daphnia pulex.</title>
        <authorList>
            <person name="Colbourne J.K."/>
            <person name="Pfrender M.E."/>
            <person name="Gilbert D."/>
            <person name="Thomas W.K."/>
            <person name="Tucker A."/>
            <person name="Oakley T.H."/>
            <person name="Tokishita S."/>
            <person name="Aerts A."/>
            <person name="Arnold G.J."/>
            <person name="Basu M.K."/>
            <person name="Bauer D.J."/>
            <person name="Caceres C.E."/>
            <person name="Carmel L."/>
            <person name="Casola C."/>
            <person name="Choi J.H."/>
            <person name="Detter J.C."/>
            <person name="Dong Q."/>
            <person name="Dusheyko S."/>
            <person name="Eads B.D."/>
            <person name="Frohlich T."/>
            <person name="Geiler-Samerotte K.A."/>
            <person name="Gerlach D."/>
            <person name="Hatcher P."/>
            <person name="Jogdeo S."/>
            <person name="Krijgsveld J."/>
            <person name="Kriventseva E.V."/>
            <person name="Kultz D."/>
            <person name="Laforsch C."/>
            <person name="Lindquist E."/>
            <person name="Lopez J."/>
            <person name="Manak J.R."/>
            <person name="Muller J."/>
            <person name="Pangilinan J."/>
            <person name="Patwardhan R.P."/>
            <person name="Pitluck S."/>
            <person name="Pritham E.J."/>
            <person name="Rechtsteiner A."/>
            <person name="Rho M."/>
            <person name="Rogozin I.B."/>
            <person name="Sakarya O."/>
            <person name="Salamov A."/>
            <person name="Schaack S."/>
            <person name="Shapiro H."/>
            <person name="Shiga Y."/>
            <person name="Skalitzky C."/>
            <person name="Smith Z."/>
            <person name="Souvorov A."/>
            <person name="Sung W."/>
            <person name="Tang Z."/>
            <person name="Tsuchiya D."/>
            <person name="Tu H."/>
            <person name="Vos H."/>
            <person name="Wang M."/>
            <person name="Wolf Y.I."/>
            <person name="Yamagata H."/>
            <person name="Yamada T."/>
            <person name="Ye Y."/>
            <person name="Shaw J.R."/>
            <person name="Andrews J."/>
            <person name="Crease T.J."/>
            <person name="Tang H."/>
            <person name="Lucas S.M."/>
            <person name="Robertson H.M."/>
            <person name="Bork P."/>
            <person name="Koonin E.V."/>
            <person name="Zdobnov E.M."/>
            <person name="Grigoriev I.V."/>
            <person name="Lynch M."/>
            <person name="Boore J.L."/>
        </authorList>
    </citation>
    <scope>NUCLEOTIDE SEQUENCE [LARGE SCALE GENOMIC DNA]</scope>
</reference>
<evidence type="ECO:0000256" key="2">
    <source>
        <dbReference type="RuleBase" id="RU369009"/>
    </source>
</evidence>
<gene>
    <name evidence="3" type="ORF">DAPPUDRAFT_249535</name>
</gene>
<organism evidence="3 4">
    <name type="scientific">Daphnia pulex</name>
    <name type="common">Water flea</name>
    <dbReference type="NCBI Taxonomy" id="6669"/>
    <lineage>
        <taxon>Eukaryota</taxon>
        <taxon>Metazoa</taxon>
        <taxon>Ecdysozoa</taxon>
        <taxon>Arthropoda</taxon>
        <taxon>Crustacea</taxon>
        <taxon>Branchiopoda</taxon>
        <taxon>Diplostraca</taxon>
        <taxon>Cladocera</taxon>
        <taxon>Anomopoda</taxon>
        <taxon>Daphniidae</taxon>
        <taxon>Daphnia</taxon>
    </lineage>
</organism>
<dbReference type="InParanoid" id="E9GWV2"/>
<dbReference type="Proteomes" id="UP000000305">
    <property type="component" value="Unassembled WGS sequence"/>
</dbReference>
<dbReference type="HOGENOM" id="CLU_2485598_0_0_1"/>
<dbReference type="GO" id="GO:0006511">
    <property type="term" value="P:ubiquitin-dependent protein catabolic process"/>
    <property type="evidence" value="ECO:0007669"/>
    <property type="project" value="UniProtKB-UniRule"/>
</dbReference>
<dbReference type="UniPathway" id="UPA00143"/>
<evidence type="ECO:0000256" key="1">
    <source>
        <dbReference type="ARBA" id="ARBA00022679"/>
    </source>
</evidence>
<evidence type="ECO:0000313" key="4">
    <source>
        <dbReference type="Proteomes" id="UP000000305"/>
    </source>
</evidence>
<dbReference type="KEGG" id="dpx:DAPPUDRAFT_249535"/>
<dbReference type="GO" id="GO:0061630">
    <property type="term" value="F:ubiquitin protein ligase activity"/>
    <property type="evidence" value="ECO:0007669"/>
    <property type="project" value="UniProtKB-UniRule"/>
</dbReference>
<keyword evidence="1 2" id="KW-0808">Transferase</keyword>
<dbReference type="EMBL" id="GL732571">
    <property type="protein sequence ID" value="EFX76055.1"/>
    <property type="molecule type" value="Genomic_DNA"/>
</dbReference>
<dbReference type="InterPro" id="IPR045322">
    <property type="entry name" value="HECTD1/TRIP12-like"/>
</dbReference>
<evidence type="ECO:0000313" key="3">
    <source>
        <dbReference type="EMBL" id="EFX76055.1"/>
    </source>
</evidence>
<dbReference type="InterPro" id="IPR035983">
    <property type="entry name" value="Hect_E3_ubiquitin_ligase"/>
</dbReference>
<comment type="catalytic activity">
    <reaction evidence="2">
        <text>S-ubiquitinyl-[E2 ubiquitin-conjugating enzyme]-L-cysteine + [acceptor protein]-L-lysine = [E2 ubiquitin-conjugating enzyme]-L-cysteine + N(6)-ubiquitinyl-[acceptor protein]-L-lysine.</text>
        <dbReference type="EC" id="2.3.2.26"/>
    </reaction>
</comment>
<comment type="function">
    <text evidence="2">E3 ubiquitin-protein ligase which accepts ubiquitin from an E2 ubiquitin-conjugating enzyme in the form of a thioester and then directly transfers the ubiquitin to targeted substrates.</text>
</comment>
<dbReference type="SUPFAM" id="SSF56204">
    <property type="entry name" value="Hect, E3 ligase catalytic domain"/>
    <property type="match status" value="1"/>
</dbReference>
<keyword evidence="2" id="KW-0833">Ubl conjugation pathway</keyword>
<dbReference type="GO" id="GO:0016567">
    <property type="term" value="P:protein ubiquitination"/>
    <property type="evidence" value="ECO:0007669"/>
    <property type="project" value="UniProtKB-UniPathway"/>
</dbReference>
<protein>
    <recommendedName>
        <fullName evidence="2">E3 ubiquitin-protein ligase</fullName>
        <ecNumber evidence="2">2.3.2.26</ecNumber>
    </recommendedName>
</protein>
<dbReference type="PANTHER" id="PTHR45670">
    <property type="entry name" value="E3 UBIQUITIN-PROTEIN LIGASE TRIP12"/>
    <property type="match status" value="1"/>
</dbReference>
<dbReference type="STRING" id="6669.E9GWV2"/>
<dbReference type="eggNOG" id="KOG4276">
    <property type="taxonomic scope" value="Eukaryota"/>
</dbReference>
<dbReference type="PANTHER" id="PTHR45670:SF1">
    <property type="entry name" value="E3 UBIQUITIN-PROTEIN LIGASE HECTD1"/>
    <property type="match status" value="1"/>
</dbReference>
<comment type="similarity">
    <text evidence="2">Belongs to the UPL family. K-HECT subfamily.</text>
</comment>
<name>E9GWV2_DAPPU</name>
<accession>E9GWV2</accession>
<dbReference type="AlphaFoldDB" id="E9GWV2"/>
<dbReference type="EC" id="2.3.2.26" evidence="2"/>
<sequence length="87" mass="9886">MSGDAGKWRGLYVELMAKFCLERGIHRQEFNHVFTMSRLAGFSPSELQLLLCGDQSPSWTREDILNYWRRSWATPATARASNGSSTC</sequence>
<keyword evidence="4" id="KW-1185">Reference proteome</keyword>
<proteinExistence type="inferred from homology"/>
<comment type="pathway">
    <text evidence="2">Protein modification; protein ubiquitination.</text>
</comment>